<proteinExistence type="predicted"/>
<dbReference type="Gene3D" id="3.60.10.10">
    <property type="entry name" value="Endonuclease/exonuclease/phosphatase"/>
    <property type="match status" value="1"/>
</dbReference>
<dbReference type="InterPro" id="IPR036691">
    <property type="entry name" value="Endo/exonu/phosph_ase_sf"/>
</dbReference>
<evidence type="ECO:0000313" key="3">
    <source>
        <dbReference type="Proteomes" id="UP000218775"/>
    </source>
</evidence>
<name>A0A2A4WYF4_UNCAE</name>
<organism evidence="2 3">
    <name type="scientific">Aerophobetes bacterium</name>
    <dbReference type="NCBI Taxonomy" id="2030807"/>
    <lineage>
        <taxon>Bacteria</taxon>
        <taxon>Candidatus Aerophobota</taxon>
    </lineage>
</organism>
<feature type="region of interest" description="Disordered" evidence="1">
    <location>
        <begin position="482"/>
        <end position="666"/>
    </location>
</feature>
<protein>
    <submittedName>
        <fullName evidence="2">Uncharacterized protein</fullName>
    </submittedName>
</protein>
<dbReference type="AlphaFoldDB" id="A0A2A4WYF4"/>
<dbReference type="EMBL" id="NVUK01000046">
    <property type="protein sequence ID" value="PCI75492.1"/>
    <property type="molecule type" value="Genomic_DNA"/>
</dbReference>
<feature type="compositionally biased region" description="Basic and acidic residues" evidence="1">
    <location>
        <begin position="626"/>
        <end position="639"/>
    </location>
</feature>
<sequence>MGIEEISGDIEATYDVSLKEEALDRSLNQSNLVEKVNRAFHSRLCQFENWSYEGFFELFSFAVWTKGMWQSNPATYLVGKVMRVVLSPLAPLLTLARWGYSPVNMLLSYFSSEGFFYSQGEKRKLKPNLDNFVHWNVDLYYHPEILSFSQELPFTDRVNDVADSLRKQNSDVVFLSHVDRRCSTLLYDKLKDNYTDFFLDIGEKAGWSIDAGMFIASRVNITKAPEFVVLDLRKEYNYYGGVLFFETEKQLFLLTNLPKGPYVFMQNLRAKFFEEVANVLIKRNEESPIDKEIFIVGDLSFEDSLEIEKLQVSTSQKGVKLEGGSAFMRVFLTEKKEPGLDQLGPKFHHNSVSHRYATVNLLDTFSLASPDIAEEEQLIVEKGFVKEEGKPLVKPEEKATDKPLSDEDYDQGLLPLETDKESRVERDFTESGKREEVHQPWIEQDFTESGKREETQKSWLENDFTESGKREEVYLPRIERDFTESGKREEDHQPWVERDFTESGKREDVHKPWAEKDFTESRKREEGKESWIERDFIESGKREEAQKSWTEKDFTESGKREEGKESWTEKDFIESGKREEAQKSWTEKDFTESGKREEIHQPWTESDFTESGKREEIPEIPEEIPEERKVEKIEQREESIPLPPIQPTLPTPSEKKPSVAKAPFFR</sequence>
<evidence type="ECO:0000256" key="1">
    <source>
        <dbReference type="SAM" id="MobiDB-lite"/>
    </source>
</evidence>
<feature type="compositionally biased region" description="Pro residues" evidence="1">
    <location>
        <begin position="641"/>
        <end position="650"/>
    </location>
</feature>
<gene>
    <name evidence="2" type="ORF">COB21_05590</name>
</gene>
<feature type="region of interest" description="Disordered" evidence="1">
    <location>
        <begin position="390"/>
        <end position="463"/>
    </location>
</feature>
<evidence type="ECO:0000313" key="2">
    <source>
        <dbReference type="EMBL" id="PCI75492.1"/>
    </source>
</evidence>
<dbReference type="Proteomes" id="UP000218775">
    <property type="component" value="Unassembled WGS sequence"/>
</dbReference>
<reference evidence="3" key="1">
    <citation type="submission" date="2017-08" db="EMBL/GenBank/DDBJ databases">
        <title>A dynamic microbial community with high functional redundancy inhabits the cold, oxic subseafloor aquifer.</title>
        <authorList>
            <person name="Tully B.J."/>
            <person name="Wheat C.G."/>
            <person name="Glazer B.T."/>
            <person name="Huber J.A."/>
        </authorList>
    </citation>
    <scope>NUCLEOTIDE SEQUENCE [LARGE SCALE GENOMIC DNA]</scope>
</reference>
<feature type="compositionally biased region" description="Basic and acidic residues" evidence="1">
    <location>
        <begin position="390"/>
        <end position="405"/>
    </location>
</feature>
<accession>A0A2A4WYF4</accession>
<comment type="caution">
    <text evidence="2">The sequence shown here is derived from an EMBL/GenBank/DDBJ whole genome shotgun (WGS) entry which is preliminary data.</text>
</comment>
<feature type="compositionally biased region" description="Basic and acidic residues" evidence="1">
    <location>
        <begin position="482"/>
        <end position="600"/>
    </location>
</feature>
<feature type="compositionally biased region" description="Basic and acidic residues" evidence="1">
    <location>
        <begin position="417"/>
        <end position="438"/>
    </location>
</feature>